<evidence type="ECO:0000313" key="20">
    <source>
        <dbReference type="Proteomes" id="UP000614410"/>
    </source>
</evidence>
<evidence type="ECO:0000256" key="7">
    <source>
        <dbReference type="ARBA" id="ARBA00023004"/>
    </source>
</evidence>
<dbReference type="PROSITE" id="PS00886">
    <property type="entry name" value="ILVD_EDD_1"/>
    <property type="match status" value="1"/>
</dbReference>
<comment type="similarity">
    <text evidence="2 15">Belongs to the IlvD/Edd family.</text>
</comment>
<feature type="region of interest" description="Disordered" evidence="16">
    <location>
        <begin position="1"/>
        <end position="20"/>
    </location>
</feature>
<sequence>MSENGAARGKRNSAVMTEGPGRAPARAMLRAAGFTADDLAKPIIGVGHAWIETMPCNFNHRQLADQAKAGIRAAGGTPMEFNTIAVSDGVSMGTEGMRASLVSREVIADSIEVVTRGHSFDGLVLIVGCDKTIPAAAMALCRLDLPGLILYSGTIAAGRHGGRDITIQDVFEAVGAHAAGTIDDAELRAVEEAACPGAGACAGQFTANTMSTAMEFLGLSPAGANDIPAIDERKQAAAFEAGRLAMRLVGEGVRPRTLATRGAFENAIACVTASGGSTNAVLHLLAIAAEAGVPLELADFDRISARTPILADLKPGGRFVAADVHAAGGLAVLGRRLQELGLLDEDCLTVDARTIGEVASSAQETPGQEVIRAAASPLKDRGGIAVLHGALAPDGCVVKLAGHDRRLHRGPARVFENEESCFAAVQARTIGDGDVVVIRNEGPVGGPGMREMLAVTGAIVGAGLSDSVALITDGRFSGATHGFMVAHVTPEAALGGPIAAVRDGDVITVDVDRRRIEIDVSAAELEARVLAWTPPPARYQYGALAKYAAMVGSASHGALTSPVPPAGDAAPVARSGRT</sequence>
<feature type="binding site" evidence="15">
    <location>
        <position position="56"/>
    </location>
    <ligand>
        <name>[2Fe-2S] cluster</name>
        <dbReference type="ChEBI" id="CHEBI:190135"/>
    </ligand>
</feature>
<dbReference type="NCBIfam" id="NF002068">
    <property type="entry name" value="PRK00911.1"/>
    <property type="match status" value="1"/>
</dbReference>
<organism evidence="19 20">
    <name type="scientific">Candidatus Amunia macphersoniae</name>
    <dbReference type="NCBI Taxonomy" id="3127014"/>
    <lineage>
        <taxon>Bacteria</taxon>
        <taxon>Bacillati</taxon>
        <taxon>Candidatus Dormiibacterota</taxon>
        <taxon>Candidatus Dormibacteria</taxon>
        <taxon>Candidatus Aeolococcales</taxon>
        <taxon>Candidatus Aeolococcaceae</taxon>
        <taxon>Candidatus Amunia</taxon>
    </lineage>
</organism>
<name>A0A934KCE9_9BACT</name>
<evidence type="ECO:0000256" key="4">
    <source>
        <dbReference type="ARBA" id="ARBA00022714"/>
    </source>
</evidence>
<evidence type="ECO:0000256" key="15">
    <source>
        <dbReference type="HAMAP-Rule" id="MF_00012"/>
    </source>
</evidence>
<comment type="subunit">
    <text evidence="15">Homodimer.</text>
</comment>
<comment type="catalytic activity">
    <reaction evidence="15">
        <text>(2R,3R)-2,3-dihydroxy-3-methylpentanoate = (S)-3-methyl-2-oxopentanoate + H2O</text>
        <dbReference type="Rhea" id="RHEA:27694"/>
        <dbReference type="ChEBI" id="CHEBI:15377"/>
        <dbReference type="ChEBI" id="CHEBI:35146"/>
        <dbReference type="ChEBI" id="CHEBI:49258"/>
        <dbReference type="EC" id="4.2.1.9"/>
    </reaction>
</comment>
<dbReference type="EMBL" id="JAEKNN010000025">
    <property type="protein sequence ID" value="MBJ7608833.1"/>
    <property type="molecule type" value="Genomic_DNA"/>
</dbReference>
<evidence type="ECO:0000256" key="14">
    <source>
        <dbReference type="ARBA" id="ARBA00029490"/>
    </source>
</evidence>
<dbReference type="SUPFAM" id="SSF52016">
    <property type="entry name" value="LeuD/IlvD-like"/>
    <property type="match status" value="1"/>
</dbReference>
<dbReference type="Proteomes" id="UP000614410">
    <property type="component" value="Unassembled WGS sequence"/>
</dbReference>
<dbReference type="GO" id="GO:0004160">
    <property type="term" value="F:dihydroxy-acid dehydratase activity"/>
    <property type="evidence" value="ECO:0007669"/>
    <property type="project" value="UniProtKB-UniRule"/>
</dbReference>
<evidence type="ECO:0000256" key="6">
    <source>
        <dbReference type="ARBA" id="ARBA00022842"/>
    </source>
</evidence>
<dbReference type="PANTHER" id="PTHR21000">
    <property type="entry name" value="DIHYDROXY-ACID DEHYDRATASE DAD"/>
    <property type="match status" value="1"/>
</dbReference>
<dbReference type="Pfam" id="PF24877">
    <property type="entry name" value="ILV_EDD_C"/>
    <property type="match status" value="1"/>
</dbReference>
<evidence type="ECO:0000256" key="16">
    <source>
        <dbReference type="SAM" id="MobiDB-lite"/>
    </source>
</evidence>
<feature type="binding site" evidence="15">
    <location>
        <position position="130"/>
    </location>
    <ligand>
        <name>Mg(2+)</name>
        <dbReference type="ChEBI" id="CHEBI:18420"/>
    </ligand>
</feature>
<keyword evidence="9 15" id="KW-0456">Lyase</keyword>
<evidence type="ECO:0000256" key="3">
    <source>
        <dbReference type="ARBA" id="ARBA00022605"/>
    </source>
</evidence>
<dbReference type="SUPFAM" id="SSF143975">
    <property type="entry name" value="IlvD/EDD N-terminal domain-like"/>
    <property type="match status" value="1"/>
</dbReference>
<evidence type="ECO:0000256" key="2">
    <source>
        <dbReference type="ARBA" id="ARBA00006486"/>
    </source>
</evidence>
<feature type="active site" description="Proton acceptor" evidence="15">
    <location>
        <position position="477"/>
    </location>
</feature>
<dbReference type="InterPro" id="IPR000581">
    <property type="entry name" value="ILV_EDD_N"/>
</dbReference>
<accession>A0A934KCE9</accession>
<evidence type="ECO:0000313" key="19">
    <source>
        <dbReference type="EMBL" id="MBJ7608833.1"/>
    </source>
</evidence>
<feature type="domain" description="Dihydroxy-acid/6-phosphogluconate dehydratase C-terminal" evidence="18">
    <location>
        <begin position="369"/>
        <end position="558"/>
    </location>
</feature>
<proteinExistence type="inferred from homology"/>
<dbReference type="InterPro" id="IPR037237">
    <property type="entry name" value="IlvD/EDD_N"/>
</dbReference>
<evidence type="ECO:0000256" key="12">
    <source>
        <dbReference type="ARBA" id="ARBA00029436"/>
    </source>
</evidence>
<evidence type="ECO:0000256" key="1">
    <source>
        <dbReference type="ARBA" id="ARBA00001946"/>
    </source>
</evidence>
<dbReference type="Pfam" id="PF00920">
    <property type="entry name" value="ILVD_EDD_N"/>
    <property type="match status" value="1"/>
</dbReference>
<dbReference type="GO" id="GO:0009097">
    <property type="term" value="P:isoleucine biosynthetic process"/>
    <property type="evidence" value="ECO:0007669"/>
    <property type="project" value="UniProtKB-UniRule"/>
</dbReference>
<comment type="pathway">
    <text evidence="12 15">Amino-acid biosynthesis; L-valine biosynthesis; L-valine from pyruvate: step 3/4.</text>
</comment>
<evidence type="ECO:0000259" key="18">
    <source>
        <dbReference type="Pfam" id="PF24877"/>
    </source>
</evidence>
<keyword evidence="7 15" id="KW-0408">Iron</keyword>
<gene>
    <name evidence="15 19" type="primary">ilvD</name>
    <name evidence="19" type="ORF">JF887_05315</name>
</gene>
<dbReference type="GO" id="GO:0051537">
    <property type="term" value="F:2 iron, 2 sulfur cluster binding"/>
    <property type="evidence" value="ECO:0007669"/>
    <property type="project" value="UniProtKB-UniRule"/>
</dbReference>
<feature type="modified residue" description="N6-carboxylysine" evidence="15">
    <location>
        <position position="131"/>
    </location>
</feature>
<protein>
    <recommendedName>
        <fullName evidence="14 15">Dihydroxy-acid dehydratase</fullName>
        <shortName evidence="15">DAD</shortName>
        <ecNumber evidence="14 15">4.2.1.9</ecNumber>
    </recommendedName>
</protein>
<evidence type="ECO:0000256" key="5">
    <source>
        <dbReference type="ARBA" id="ARBA00022723"/>
    </source>
</evidence>
<dbReference type="GO" id="GO:0009099">
    <property type="term" value="P:L-valine biosynthetic process"/>
    <property type="evidence" value="ECO:0007669"/>
    <property type="project" value="UniProtKB-UniRule"/>
</dbReference>
<comment type="cofactor">
    <cofactor evidence="15">
        <name>[2Fe-2S] cluster</name>
        <dbReference type="ChEBI" id="CHEBI:190135"/>
    </cofactor>
    <text evidence="15">Binds 1 [2Fe-2S] cluster per subunit. This cluster acts as a Lewis acid cofactor.</text>
</comment>
<dbReference type="InterPro" id="IPR020558">
    <property type="entry name" value="DiOHA_6PGluconate_deHydtase_CS"/>
</dbReference>
<dbReference type="InterPro" id="IPR004404">
    <property type="entry name" value="DihydroxyA_deHydtase"/>
</dbReference>
<dbReference type="NCBIfam" id="TIGR00110">
    <property type="entry name" value="ilvD"/>
    <property type="match status" value="1"/>
</dbReference>
<feature type="binding site" description="via carbamate group" evidence="15">
    <location>
        <position position="131"/>
    </location>
    <ligand>
        <name>Mg(2+)</name>
        <dbReference type="ChEBI" id="CHEBI:18420"/>
    </ligand>
</feature>
<feature type="binding site" evidence="15">
    <location>
        <position position="88"/>
    </location>
    <ligand>
        <name>Mg(2+)</name>
        <dbReference type="ChEBI" id="CHEBI:18420"/>
    </ligand>
</feature>
<dbReference type="InterPro" id="IPR056740">
    <property type="entry name" value="ILV_EDD_C"/>
</dbReference>
<comment type="pathway">
    <text evidence="13 15">Amino-acid biosynthesis; L-isoleucine biosynthesis; L-isoleucine from 2-oxobutanoate: step 3/4.</text>
</comment>
<evidence type="ECO:0000256" key="8">
    <source>
        <dbReference type="ARBA" id="ARBA00023014"/>
    </source>
</evidence>
<keyword evidence="4 15" id="KW-0001">2Fe-2S</keyword>
<keyword evidence="10 15" id="KW-0100">Branched-chain amino acid biosynthesis</keyword>
<keyword evidence="5 15" id="KW-0479">Metal-binding</keyword>
<comment type="caution">
    <text evidence="15">Lacks conserved residue(s) required for the propagation of feature annotation.</text>
</comment>
<keyword evidence="8 15" id="KW-0411">Iron-sulfur</keyword>
<dbReference type="InterPro" id="IPR042096">
    <property type="entry name" value="Dihydro-acid_dehy_C"/>
</dbReference>
<evidence type="ECO:0000259" key="17">
    <source>
        <dbReference type="Pfam" id="PF00920"/>
    </source>
</evidence>
<dbReference type="PANTHER" id="PTHR21000:SF5">
    <property type="entry name" value="DIHYDROXY-ACID DEHYDRATASE, MITOCHONDRIAL"/>
    <property type="match status" value="1"/>
</dbReference>
<comment type="catalytic activity">
    <reaction evidence="11">
        <text>(2R)-2,3-dihydroxy-3-methylbutanoate = 3-methyl-2-oxobutanoate + H2O</text>
        <dbReference type="Rhea" id="RHEA:24809"/>
        <dbReference type="ChEBI" id="CHEBI:11851"/>
        <dbReference type="ChEBI" id="CHEBI:15377"/>
        <dbReference type="ChEBI" id="CHEBI:49072"/>
        <dbReference type="EC" id="4.2.1.9"/>
    </reaction>
    <physiologicalReaction direction="left-to-right" evidence="11">
        <dbReference type="Rhea" id="RHEA:24810"/>
    </physiologicalReaction>
</comment>
<dbReference type="AlphaFoldDB" id="A0A934KCE9"/>
<evidence type="ECO:0000256" key="10">
    <source>
        <dbReference type="ARBA" id="ARBA00023304"/>
    </source>
</evidence>
<evidence type="ECO:0000256" key="13">
    <source>
        <dbReference type="ARBA" id="ARBA00029437"/>
    </source>
</evidence>
<reference evidence="19 20" key="1">
    <citation type="submission" date="2020-10" db="EMBL/GenBank/DDBJ databases">
        <title>Ca. Dormibacterota MAGs.</title>
        <authorList>
            <person name="Montgomery K."/>
        </authorList>
    </citation>
    <scope>NUCLEOTIDE SEQUENCE [LARGE SCALE GENOMIC DNA]</scope>
    <source>
        <strain evidence="19">Mitchell_Peninsula_5</strain>
    </source>
</reference>
<dbReference type="PROSITE" id="PS00887">
    <property type="entry name" value="ILVD_EDD_2"/>
    <property type="match status" value="1"/>
</dbReference>
<feature type="domain" description="Dihydroxy-acid/6-phosphogluconate dehydratase N-terminal" evidence="17">
    <location>
        <begin position="41"/>
        <end position="357"/>
    </location>
</feature>
<comment type="cofactor">
    <cofactor evidence="1 15">
        <name>Mg(2+)</name>
        <dbReference type="ChEBI" id="CHEBI:18420"/>
    </cofactor>
</comment>
<evidence type="ECO:0000256" key="9">
    <source>
        <dbReference type="ARBA" id="ARBA00023239"/>
    </source>
</evidence>
<dbReference type="FunFam" id="3.50.30.80:FF:000001">
    <property type="entry name" value="Dihydroxy-acid dehydratase"/>
    <property type="match status" value="1"/>
</dbReference>
<dbReference type="GO" id="GO:0000287">
    <property type="term" value="F:magnesium ion binding"/>
    <property type="evidence" value="ECO:0007669"/>
    <property type="project" value="UniProtKB-UniRule"/>
</dbReference>
<dbReference type="Gene3D" id="3.50.30.80">
    <property type="entry name" value="IlvD/EDD C-terminal domain-like"/>
    <property type="match status" value="1"/>
</dbReference>
<keyword evidence="6 15" id="KW-0460">Magnesium</keyword>
<keyword evidence="3 15" id="KW-0028">Amino-acid biosynthesis</keyword>
<comment type="caution">
    <text evidence="19">The sequence shown here is derived from an EMBL/GenBank/DDBJ whole genome shotgun (WGS) entry which is preliminary data.</text>
</comment>
<dbReference type="EC" id="4.2.1.9" evidence="14 15"/>
<evidence type="ECO:0000256" key="11">
    <source>
        <dbReference type="ARBA" id="ARBA00029304"/>
    </source>
</evidence>
<feature type="binding site" evidence="15">
    <location>
        <position position="451"/>
    </location>
    <ligand>
        <name>Mg(2+)</name>
        <dbReference type="ChEBI" id="CHEBI:18420"/>
    </ligand>
</feature>
<dbReference type="InterPro" id="IPR050165">
    <property type="entry name" value="DHAD_IlvD/Edd"/>
</dbReference>
<dbReference type="HAMAP" id="MF_00012">
    <property type="entry name" value="IlvD"/>
    <property type="match status" value="1"/>
</dbReference>
<comment type="function">
    <text evidence="15">Functions in the biosynthesis of branched-chain amino acids. Catalyzes the dehydration of (2R,3R)-2,3-dihydroxy-3-methylpentanoate (2,3-dihydroxy-3-methylvalerate) into 2-oxo-3-methylpentanoate (2-oxo-3-methylvalerate) and of (2R)-2,3-dihydroxy-3-methylbutanoate (2,3-dihydroxyisovalerate) into 2-oxo-3-methylbutanoate (2-oxoisovalerate), the penultimate precursor to L-isoleucine and L-valine, respectively.</text>
</comment>